<dbReference type="EMBL" id="CABFMQ020000013">
    <property type="protein sequence ID" value="VTZ48755.1"/>
    <property type="molecule type" value="Genomic_DNA"/>
</dbReference>
<reference evidence="2 3" key="1">
    <citation type="submission" date="2019-05" db="EMBL/GenBank/DDBJ databases">
        <authorList>
            <person name="Farhan Ul Haque M."/>
        </authorList>
    </citation>
    <scope>NUCLEOTIDE SEQUENCE [LARGE SCALE GENOMIC DNA]</scope>
    <source>
        <strain evidence="2">2</strain>
    </source>
</reference>
<feature type="domain" description="Putative restriction endonuclease" evidence="1">
    <location>
        <begin position="21"/>
        <end position="174"/>
    </location>
</feature>
<keyword evidence="3" id="KW-1185">Reference proteome</keyword>
<dbReference type="Proteomes" id="UP000485880">
    <property type="component" value="Unassembled WGS sequence"/>
</dbReference>
<dbReference type="InterPro" id="IPR012296">
    <property type="entry name" value="Nuclease_put_TT1808"/>
</dbReference>
<dbReference type="PANTHER" id="PTHR36558">
    <property type="entry name" value="GLR1098 PROTEIN"/>
    <property type="match status" value="1"/>
</dbReference>
<dbReference type="SUPFAM" id="SSF52980">
    <property type="entry name" value="Restriction endonuclease-like"/>
    <property type="match status" value="1"/>
</dbReference>
<dbReference type="InterPro" id="IPR008538">
    <property type="entry name" value="Uma2"/>
</dbReference>
<accession>A0A8B6M1X4</accession>
<evidence type="ECO:0000259" key="1">
    <source>
        <dbReference type="Pfam" id="PF05685"/>
    </source>
</evidence>
<dbReference type="CDD" id="cd06260">
    <property type="entry name" value="DUF820-like"/>
    <property type="match status" value="1"/>
</dbReference>
<comment type="caution">
    <text evidence="2">The sequence shown here is derived from an EMBL/GenBank/DDBJ whole genome shotgun (WGS) entry which is preliminary data.</text>
</comment>
<dbReference type="InterPro" id="IPR011335">
    <property type="entry name" value="Restrct_endonuc-II-like"/>
</dbReference>
<name>A0A8B6M1X4_METTU</name>
<dbReference type="Pfam" id="PF05685">
    <property type="entry name" value="Uma2"/>
    <property type="match status" value="1"/>
</dbReference>
<organism evidence="2 3">
    <name type="scientific">Methylocella tundrae</name>
    <dbReference type="NCBI Taxonomy" id="227605"/>
    <lineage>
        <taxon>Bacteria</taxon>
        <taxon>Pseudomonadati</taxon>
        <taxon>Pseudomonadota</taxon>
        <taxon>Alphaproteobacteria</taxon>
        <taxon>Hyphomicrobiales</taxon>
        <taxon>Beijerinckiaceae</taxon>
        <taxon>Methylocella</taxon>
    </lineage>
</organism>
<dbReference type="AlphaFoldDB" id="A0A8B6M1X4"/>
<protein>
    <recommendedName>
        <fullName evidence="1">Putative restriction endonuclease domain-containing protein</fullName>
    </recommendedName>
</protein>
<evidence type="ECO:0000313" key="2">
    <source>
        <dbReference type="EMBL" id="VTZ48755.1"/>
    </source>
</evidence>
<gene>
    <name evidence="2" type="ORF">MPC4_110055</name>
</gene>
<sequence>MKIRARIPAMNVALRKPMSLAEFLEWEKRQPIRYEFDGVAPQAMTGGTAGHADIQANLAAALRTRLRGKPCRFYGSDLKIQVAGDHIRYPDGIVVCTPVERTATIVHDPVVIFEVLSPSTASTDRIVKAREYQAKDSVQRYVMLEQDRVGATVYARAGDRWTFDILPDGAILAMPEIGVEFALAELYEGLVFEPRDDADDRPPGETVS</sequence>
<dbReference type="Gene3D" id="3.90.1570.10">
    <property type="entry name" value="tt1808, chain A"/>
    <property type="match status" value="1"/>
</dbReference>
<dbReference type="PANTHER" id="PTHR36558:SF1">
    <property type="entry name" value="RESTRICTION ENDONUCLEASE DOMAIN-CONTAINING PROTEIN-RELATED"/>
    <property type="match status" value="1"/>
</dbReference>
<proteinExistence type="predicted"/>
<evidence type="ECO:0000313" key="3">
    <source>
        <dbReference type="Proteomes" id="UP000485880"/>
    </source>
</evidence>